<feature type="domain" description="EamA" evidence="7">
    <location>
        <begin position="153"/>
        <end position="286"/>
    </location>
</feature>
<keyword evidence="3 6" id="KW-0812">Transmembrane</keyword>
<comment type="subcellular location">
    <subcellularLocation>
        <location evidence="1">Membrane</location>
        <topology evidence="1">Multi-pass membrane protein</topology>
    </subcellularLocation>
</comment>
<dbReference type="Gene3D" id="1.10.3730.20">
    <property type="match status" value="1"/>
</dbReference>
<dbReference type="AlphaFoldDB" id="A0A4R2FGD2"/>
<accession>A0A4R2FGD2</accession>
<feature type="transmembrane region" description="Helical" evidence="6">
    <location>
        <begin position="66"/>
        <end position="85"/>
    </location>
</feature>
<feature type="transmembrane region" description="Helical" evidence="6">
    <location>
        <begin position="271"/>
        <end position="290"/>
    </location>
</feature>
<dbReference type="PANTHER" id="PTHR32322">
    <property type="entry name" value="INNER MEMBRANE TRANSPORTER"/>
    <property type="match status" value="1"/>
</dbReference>
<feature type="transmembrane region" description="Helical" evidence="6">
    <location>
        <begin position="126"/>
        <end position="144"/>
    </location>
</feature>
<evidence type="ECO:0000256" key="6">
    <source>
        <dbReference type="SAM" id="Phobius"/>
    </source>
</evidence>
<dbReference type="GO" id="GO:0016020">
    <property type="term" value="C:membrane"/>
    <property type="evidence" value="ECO:0007669"/>
    <property type="project" value="UniProtKB-SubCell"/>
</dbReference>
<evidence type="ECO:0000313" key="9">
    <source>
        <dbReference type="Proteomes" id="UP000294832"/>
    </source>
</evidence>
<feature type="transmembrane region" description="Helical" evidence="6">
    <location>
        <begin position="150"/>
        <end position="169"/>
    </location>
</feature>
<comment type="similarity">
    <text evidence="2">Belongs to the EamA transporter family.</text>
</comment>
<dbReference type="SUPFAM" id="SSF103481">
    <property type="entry name" value="Multidrug resistance efflux transporter EmrE"/>
    <property type="match status" value="2"/>
</dbReference>
<evidence type="ECO:0000256" key="2">
    <source>
        <dbReference type="ARBA" id="ARBA00007362"/>
    </source>
</evidence>
<keyword evidence="4 6" id="KW-1133">Transmembrane helix</keyword>
<evidence type="ECO:0000259" key="7">
    <source>
        <dbReference type="Pfam" id="PF00892"/>
    </source>
</evidence>
<dbReference type="PANTHER" id="PTHR32322:SF2">
    <property type="entry name" value="EAMA DOMAIN-CONTAINING PROTEIN"/>
    <property type="match status" value="1"/>
</dbReference>
<evidence type="ECO:0000256" key="4">
    <source>
        <dbReference type="ARBA" id="ARBA00022989"/>
    </source>
</evidence>
<gene>
    <name evidence="8" type="ORF">EDC91_11137</name>
</gene>
<dbReference type="InterPro" id="IPR050638">
    <property type="entry name" value="AA-Vitamin_Transporters"/>
</dbReference>
<feature type="transmembrane region" description="Helical" evidence="6">
    <location>
        <begin position="213"/>
        <end position="234"/>
    </location>
</feature>
<feature type="transmembrane region" description="Helical" evidence="6">
    <location>
        <begin position="246"/>
        <end position="265"/>
    </location>
</feature>
<evidence type="ECO:0000256" key="1">
    <source>
        <dbReference type="ARBA" id="ARBA00004141"/>
    </source>
</evidence>
<feature type="transmembrane region" description="Helical" evidence="6">
    <location>
        <begin position="91"/>
        <end position="114"/>
    </location>
</feature>
<dbReference type="InterPro" id="IPR037185">
    <property type="entry name" value="EmrE-like"/>
</dbReference>
<name>A0A4R2FGD2_9GAMM</name>
<evidence type="ECO:0000313" key="8">
    <source>
        <dbReference type="EMBL" id="TCN84623.1"/>
    </source>
</evidence>
<dbReference type="EMBL" id="SLWF01000011">
    <property type="protein sequence ID" value="TCN84623.1"/>
    <property type="molecule type" value="Genomic_DNA"/>
</dbReference>
<dbReference type="Pfam" id="PF00892">
    <property type="entry name" value="EamA"/>
    <property type="match status" value="2"/>
</dbReference>
<organism evidence="8 9">
    <name type="scientific">Shewanella fodinae</name>
    <dbReference type="NCBI Taxonomy" id="552357"/>
    <lineage>
        <taxon>Bacteria</taxon>
        <taxon>Pseudomonadati</taxon>
        <taxon>Pseudomonadota</taxon>
        <taxon>Gammaproteobacteria</taxon>
        <taxon>Alteromonadales</taxon>
        <taxon>Shewanellaceae</taxon>
        <taxon>Shewanella</taxon>
    </lineage>
</organism>
<evidence type="ECO:0000256" key="3">
    <source>
        <dbReference type="ARBA" id="ARBA00022692"/>
    </source>
</evidence>
<keyword evidence="5 6" id="KW-0472">Membrane</keyword>
<proteinExistence type="inferred from homology"/>
<evidence type="ECO:0000256" key="5">
    <source>
        <dbReference type="ARBA" id="ARBA00023136"/>
    </source>
</evidence>
<feature type="domain" description="EamA" evidence="7">
    <location>
        <begin position="5"/>
        <end position="137"/>
    </location>
</feature>
<dbReference type="Proteomes" id="UP000294832">
    <property type="component" value="Unassembled WGS sequence"/>
</dbReference>
<feature type="transmembrane region" description="Helical" evidence="6">
    <location>
        <begin position="181"/>
        <end position="201"/>
    </location>
</feature>
<comment type="caution">
    <text evidence="8">The sequence shown here is derived from an EMBL/GenBank/DDBJ whole genome shotgun (WGS) entry which is preliminary data.</text>
</comment>
<keyword evidence="9" id="KW-1185">Reference proteome</keyword>
<dbReference type="RefSeq" id="WP_207904270.1">
    <property type="nucleotide sequence ID" value="NZ_SLWF01000011.1"/>
</dbReference>
<dbReference type="InterPro" id="IPR000620">
    <property type="entry name" value="EamA_dom"/>
</dbReference>
<sequence>MAVNVLLIALPPLFWAGNFIVGRAIRHDIPPITLAFYRWVIALLILLPFSVTALKRDWRHYLQHPWLILGLSVTGITAFNTLLYIGLQTTAATNGLILNSCVPLVILLLGALFFRQPLRRQQIVGMLLSFSGVLMIVSQGNWQLLLALKFTQGDLIIFSALLCWAFYTQWLKCVPPQISRVGLMTLQMLIGLLLLAPFYAWESSRQAIPQWNLQALLALAYVGIIPSVAAYLLYNACVDRLGPAPAGMSIYLMPVFGVVLSVSLLGELVHWYHLTGIGLIFLGIFAAGMLPKLRVKG</sequence>
<protein>
    <submittedName>
        <fullName evidence="8">Drug/metabolite transporter (DMT)-like permease</fullName>
    </submittedName>
</protein>
<feature type="transmembrane region" description="Helical" evidence="6">
    <location>
        <begin position="36"/>
        <end position="54"/>
    </location>
</feature>
<reference evidence="8 9" key="1">
    <citation type="submission" date="2019-03" db="EMBL/GenBank/DDBJ databases">
        <title>Freshwater and sediment microbial communities from various areas in North America, analyzing microbe dynamics in response to fracking.</title>
        <authorList>
            <person name="Lamendella R."/>
        </authorList>
    </citation>
    <scope>NUCLEOTIDE SEQUENCE [LARGE SCALE GENOMIC DNA]</scope>
    <source>
        <strain evidence="8 9">74A</strain>
    </source>
</reference>